<dbReference type="PANTHER" id="PTHR48022:SF28">
    <property type="entry name" value="MAJOR FACILITATOR SUPERFAMILY (MFS) PROFILE DOMAIN-CONTAINING PROTEIN-RELATED"/>
    <property type="match status" value="1"/>
</dbReference>
<comment type="caution">
    <text evidence="6">The sequence shown here is derived from an EMBL/GenBank/DDBJ whole genome shotgun (WGS) entry which is preliminary data.</text>
</comment>
<dbReference type="GO" id="GO:0005351">
    <property type="term" value="F:carbohydrate:proton symporter activity"/>
    <property type="evidence" value="ECO:0007669"/>
    <property type="project" value="TreeGrafter"/>
</dbReference>
<evidence type="ECO:0000313" key="6">
    <source>
        <dbReference type="EMBL" id="PKX95095.1"/>
    </source>
</evidence>
<dbReference type="InterPro" id="IPR050360">
    <property type="entry name" value="MFS_Sugar_Transporters"/>
</dbReference>
<dbReference type="Pfam" id="PF00083">
    <property type="entry name" value="Sugar_tr"/>
    <property type="match status" value="1"/>
</dbReference>
<evidence type="ECO:0000313" key="7">
    <source>
        <dbReference type="Proteomes" id="UP000234474"/>
    </source>
</evidence>
<dbReference type="InterPro" id="IPR036259">
    <property type="entry name" value="MFS_trans_sf"/>
</dbReference>
<evidence type="ECO:0000256" key="4">
    <source>
        <dbReference type="ARBA" id="ARBA00023136"/>
    </source>
</evidence>
<organism evidence="6 7">
    <name type="scientific">Aspergillus novofumigatus (strain IBT 16806)</name>
    <dbReference type="NCBI Taxonomy" id="1392255"/>
    <lineage>
        <taxon>Eukaryota</taxon>
        <taxon>Fungi</taxon>
        <taxon>Dikarya</taxon>
        <taxon>Ascomycota</taxon>
        <taxon>Pezizomycotina</taxon>
        <taxon>Eurotiomycetes</taxon>
        <taxon>Eurotiomycetidae</taxon>
        <taxon>Eurotiales</taxon>
        <taxon>Aspergillaceae</taxon>
        <taxon>Aspergillus</taxon>
        <taxon>Aspergillus subgen. Fumigati</taxon>
    </lineage>
</organism>
<dbReference type="GeneID" id="36532902"/>
<dbReference type="InterPro" id="IPR005828">
    <property type="entry name" value="MFS_sugar_transport-like"/>
</dbReference>
<accession>A0A2I1CBT6</accession>
<dbReference type="GO" id="GO:0016020">
    <property type="term" value="C:membrane"/>
    <property type="evidence" value="ECO:0007669"/>
    <property type="project" value="UniProtKB-SubCell"/>
</dbReference>
<evidence type="ECO:0000256" key="2">
    <source>
        <dbReference type="ARBA" id="ARBA00022692"/>
    </source>
</evidence>
<dbReference type="AlphaFoldDB" id="A0A2I1CBT6"/>
<keyword evidence="4 5" id="KW-0472">Membrane</keyword>
<keyword evidence="2 5" id="KW-0812">Transmembrane</keyword>
<comment type="subcellular location">
    <subcellularLocation>
        <location evidence="1">Membrane</location>
        <topology evidence="1">Multi-pass membrane protein</topology>
    </subcellularLocation>
</comment>
<keyword evidence="7" id="KW-1185">Reference proteome</keyword>
<reference evidence="7" key="1">
    <citation type="journal article" date="2018" name="Proc. Natl. Acad. Sci. U.S.A.">
        <title>Linking secondary metabolites to gene clusters through genome sequencing of six diverse Aspergillus species.</title>
        <authorList>
            <person name="Kaerboelling I."/>
            <person name="Vesth T.C."/>
            <person name="Frisvad J.C."/>
            <person name="Nybo J.L."/>
            <person name="Theobald S."/>
            <person name="Kuo A."/>
            <person name="Bowyer P."/>
            <person name="Matsuda Y."/>
            <person name="Mondo S."/>
            <person name="Lyhne E.K."/>
            <person name="Kogle M.E."/>
            <person name="Clum A."/>
            <person name="Lipzen A."/>
            <person name="Salamov A."/>
            <person name="Ngan C.Y."/>
            <person name="Daum C."/>
            <person name="Chiniquy J."/>
            <person name="Barry K."/>
            <person name="LaButti K."/>
            <person name="Haridas S."/>
            <person name="Simmons B.A."/>
            <person name="Magnuson J.K."/>
            <person name="Mortensen U.H."/>
            <person name="Larsen T.O."/>
            <person name="Grigoriev I.V."/>
            <person name="Baker S.E."/>
            <person name="Andersen M.R."/>
        </authorList>
    </citation>
    <scope>NUCLEOTIDE SEQUENCE [LARGE SCALE GENOMIC DNA]</scope>
    <source>
        <strain evidence="7">IBT 16806</strain>
    </source>
</reference>
<feature type="transmembrane region" description="Helical" evidence="5">
    <location>
        <begin position="98"/>
        <end position="118"/>
    </location>
</feature>
<dbReference type="PANTHER" id="PTHR48022">
    <property type="entry name" value="PLASTIDIC GLUCOSE TRANSPORTER 4"/>
    <property type="match status" value="1"/>
</dbReference>
<keyword evidence="3 5" id="KW-1133">Transmembrane helix</keyword>
<dbReference type="OrthoDB" id="6133115at2759"/>
<sequence>MINYYAPVLFQENMHMSRNLALVLSGSRAVHLSRRQRHPPVLLMDRFGRRTLLMREGAAYGTMAFIFVFQLFYGLGWLPVPWFYPAEINTTRAIASGWNWMAVFAVVKITPTAFGLRLRISGGKRSLSLAVLNAAFIPMVYCFYPETKGLELEDIPLLFTKGGVTGGVLTSKGGRTVTPGQHARDVHDRKVEVQ</sequence>
<dbReference type="Proteomes" id="UP000234474">
    <property type="component" value="Unassembled WGS sequence"/>
</dbReference>
<feature type="transmembrane region" description="Helical" evidence="5">
    <location>
        <begin position="58"/>
        <end position="78"/>
    </location>
</feature>
<name>A0A2I1CBT6_ASPN1</name>
<dbReference type="Gene3D" id="1.20.1250.20">
    <property type="entry name" value="MFS general substrate transporter like domains"/>
    <property type="match status" value="1"/>
</dbReference>
<evidence type="ECO:0000256" key="1">
    <source>
        <dbReference type="ARBA" id="ARBA00004141"/>
    </source>
</evidence>
<dbReference type="VEuPathDB" id="FungiDB:P174DRAFT_429519"/>
<evidence type="ECO:0008006" key="8">
    <source>
        <dbReference type="Google" id="ProtNLM"/>
    </source>
</evidence>
<proteinExistence type="predicted"/>
<dbReference type="SUPFAM" id="SSF103473">
    <property type="entry name" value="MFS general substrate transporter"/>
    <property type="match status" value="1"/>
</dbReference>
<evidence type="ECO:0000256" key="5">
    <source>
        <dbReference type="SAM" id="Phobius"/>
    </source>
</evidence>
<dbReference type="EMBL" id="MSZS01000003">
    <property type="protein sequence ID" value="PKX95095.1"/>
    <property type="molecule type" value="Genomic_DNA"/>
</dbReference>
<evidence type="ECO:0000256" key="3">
    <source>
        <dbReference type="ARBA" id="ARBA00022989"/>
    </source>
</evidence>
<dbReference type="RefSeq" id="XP_024683690.1">
    <property type="nucleotide sequence ID" value="XM_024825577.1"/>
</dbReference>
<gene>
    <name evidence="6" type="ORF">P174DRAFT_429519</name>
</gene>
<dbReference type="OMA" id="YGTMAFI"/>
<protein>
    <recommendedName>
        <fullName evidence="8">Major facilitator superfamily (MFS) profile domain-containing protein</fullName>
    </recommendedName>
</protein>